<evidence type="ECO:0000256" key="10">
    <source>
        <dbReference type="SAM" id="SignalP"/>
    </source>
</evidence>
<evidence type="ECO:0000313" key="13">
    <source>
        <dbReference type="EMBL" id="GGQ31071.1"/>
    </source>
</evidence>
<dbReference type="InterPro" id="IPR004236">
    <property type="entry name" value="Pept_S1_alpha_lytic"/>
</dbReference>
<comment type="caution">
    <text evidence="13">The sequence shown here is derived from an EMBL/GenBank/DDBJ whole genome shotgun (WGS) entry which is preliminary data.</text>
</comment>
<reference evidence="13" key="2">
    <citation type="submission" date="2020-09" db="EMBL/GenBank/DDBJ databases">
        <authorList>
            <person name="Sun Q."/>
            <person name="Ohkuma M."/>
        </authorList>
    </citation>
    <scope>NUCLEOTIDE SEQUENCE</scope>
    <source>
        <strain evidence="13">JCM 4335</strain>
    </source>
</reference>
<evidence type="ECO:0000256" key="4">
    <source>
        <dbReference type="ARBA" id="ARBA00022801"/>
    </source>
</evidence>
<evidence type="ECO:0000256" key="6">
    <source>
        <dbReference type="ARBA" id="ARBA00023145"/>
    </source>
</evidence>
<evidence type="ECO:0000256" key="3">
    <source>
        <dbReference type="ARBA" id="ARBA00022729"/>
    </source>
</evidence>
<evidence type="ECO:0000256" key="9">
    <source>
        <dbReference type="PIRSR" id="PIRSR001134-2"/>
    </source>
</evidence>
<evidence type="ECO:0000256" key="7">
    <source>
        <dbReference type="ARBA" id="ARBA00023157"/>
    </source>
</evidence>
<dbReference type="PRINTS" id="PR00861">
    <property type="entry name" value="ALYTICPTASE"/>
</dbReference>
<dbReference type="PROSITE" id="PS00135">
    <property type="entry name" value="TRYPSIN_SER"/>
    <property type="match status" value="1"/>
</dbReference>
<feature type="active site" description="Charge relay system" evidence="8">
    <location>
        <position position="313"/>
    </location>
</feature>
<gene>
    <name evidence="13" type="ORF">GCM10010249_57080</name>
</gene>
<sequence>MRRTTRARTGLSALLVAASLGLGATPAGASDAPLAPAPAPAPDAAALHALDAAVERALGDDSAGTYVDAETGELVVTVTTEAAAAKVRAAGATPRHVRRDAARLDAAVAALEARAKIAGTSWGLDPRTNQIAVEADSSVSARDMARLHKVAASLDGAVRVTRVPGVFTREVAGGDAIYGGGSRCSAAFNVTKNGVRYFLTAGHCTNISSTWAATSGGASVGVREGTSFPTNDYGLVRYTDTANTPGSVTLHNGSFQDIASAADAVVGQSLKKSGSTTKVTSGTVTAVNVTVNYSDGPVYGMVRTTACSAGGDSGGAHFAGSVALGIHSGSSGCTGTNGSAIHQPVREALAAYGVNVY</sequence>
<name>A0A918EM93_9ACTN</name>
<keyword evidence="5" id="KW-0720">Serine protease</keyword>
<feature type="disulfide bond" evidence="9">
    <location>
        <begin position="307"/>
        <end position="333"/>
    </location>
</feature>
<dbReference type="InterPro" id="IPR001254">
    <property type="entry name" value="Trypsin_dom"/>
</dbReference>
<feature type="disulfide bond" evidence="9">
    <location>
        <begin position="184"/>
        <end position="204"/>
    </location>
</feature>
<feature type="signal peptide" evidence="10">
    <location>
        <begin position="1"/>
        <end position="29"/>
    </location>
</feature>
<feature type="domain" description="Peptidase S1" evidence="11">
    <location>
        <begin position="173"/>
        <end position="347"/>
    </location>
</feature>
<feature type="active site" description="Charge relay system" evidence="8">
    <location>
        <position position="203"/>
    </location>
</feature>
<keyword evidence="3 10" id="KW-0732">Signal</keyword>
<protein>
    <submittedName>
        <fullName evidence="13">Serine protease</fullName>
    </submittedName>
</protein>
<evidence type="ECO:0000256" key="2">
    <source>
        <dbReference type="ARBA" id="ARBA00022670"/>
    </source>
</evidence>
<keyword evidence="2 13" id="KW-0645">Protease</keyword>
<evidence type="ECO:0000256" key="8">
    <source>
        <dbReference type="PIRSR" id="PIRSR001134-1"/>
    </source>
</evidence>
<feature type="chain" id="PRO_5037564365" evidence="10">
    <location>
        <begin position="30"/>
        <end position="357"/>
    </location>
</feature>
<dbReference type="InterPro" id="IPR018114">
    <property type="entry name" value="TRYPSIN_HIS"/>
</dbReference>
<evidence type="ECO:0000259" key="11">
    <source>
        <dbReference type="Pfam" id="PF00089"/>
    </source>
</evidence>
<dbReference type="PIRSF" id="PIRSF001134">
    <property type="entry name" value="Streptogrisin"/>
    <property type="match status" value="1"/>
</dbReference>
<proteinExistence type="inferred from homology"/>
<dbReference type="GO" id="GO:0004252">
    <property type="term" value="F:serine-type endopeptidase activity"/>
    <property type="evidence" value="ECO:0007669"/>
    <property type="project" value="InterPro"/>
</dbReference>
<evidence type="ECO:0000259" key="12">
    <source>
        <dbReference type="Pfam" id="PF02983"/>
    </source>
</evidence>
<evidence type="ECO:0000256" key="1">
    <source>
        <dbReference type="ARBA" id="ARBA00007664"/>
    </source>
</evidence>
<dbReference type="CDD" id="cd21112">
    <property type="entry name" value="alphaLP-like"/>
    <property type="match status" value="1"/>
</dbReference>
<dbReference type="Gene3D" id="2.40.10.10">
    <property type="entry name" value="Trypsin-like serine proteases"/>
    <property type="match status" value="2"/>
</dbReference>
<dbReference type="GO" id="GO:0006508">
    <property type="term" value="P:proteolysis"/>
    <property type="evidence" value="ECO:0007669"/>
    <property type="project" value="UniProtKB-KW"/>
</dbReference>
<feature type="domain" description="Peptidase S1A alpha-lytic prodomain" evidence="12">
    <location>
        <begin position="101"/>
        <end position="153"/>
    </location>
</feature>
<evidence type="ECO:0000313" key="14">
    <source>
        <dbReference type="Proteomes" id="UP000654123"/>
    </source>
</evidence>
<dbReference type="InterPro" id="IPR033116">
    <property type="entry name" value="TRYPSIN_SER"/>
</dbReference>
<dbReference type="EMBL" id="BMSV01000016">
    <property type="protein sequence ID" value="GGQ31071.1"/>
    <property type="molecule type" value="Genomic_DNA"/>
</dbReference>
<keyword evidence="4" id="KW-0378">Hydrolase</keyword>
<keyword evidence="7 9" id="KW-1015">Disulfide bond</keyword>
<dbReference type="PROSITE" id="PS00134">
    <property type="entry name" value="TRYPSIN_HIS"/>
    <property type="match status" value="1"/>
</dbReference>
<dbReference type="InterPro" id="IPR035070">
    <property type="entry name" value="Streptogrisin_prodomain"/>
</dbReference>
<dbReference type="Pfam" id="PF02983">
    <property type="entry name" value="Pro_Al_protease"/>
    <property type="match status" value="1"/>
</dbReference>
<reference evidence="13" key="1">
    <citation type="journal article" date="2014" name="Int. J. Syst. Evol. Microbiol.">
        <title>Complete genome sequence of Corynebacterium casei LMG S-19264T (=DSM 44701T), isolated from a smear-ripened cheese.</title>
        <authorList>
            <consortium name="US DOE Joint Genome Institute (JGI-PGF)"/>
            <person name="Walter F."/>
            <person name="Albersmeier A."/>
            <person name="Kalinowski J."/>
            <person name="Ruckert C."/>
        </authorList>
    </citation>
    <scope>NUCLEOTIDE SEQUENCE</scope>
    <source>
        <strain evidence="13">JCM 4335</strain>
    </source>
</reference>
<feature type="active site" description="Charge relay system" evidence="8">
    <location>
        <position position="232"/>
    </location>
</feature>
<dbReference type="AlphaFoldDB" id="A0A918EM93"/>
<evidence type="ECO:0000256" key="5">
    <source>
        <dbReference type="ARBA" id="ARBA00022825"/>
    </source>
</evidence>
<dbReference type="Gene3D" id="3.30.300.50">
    <property type="match status" value="1"/>
</dbReference>
<dbReference type="GO" id="GO:0005576">
    <property type="term" value="C:extracellular region"/>
    <property type="evidence" value="ECO:0007669"/>
    <property type="project" value="InterPro"/>
</dbReference>
<dbReference type="Pfam" id="PF00089">
    <property type="entry name" value="Trypsin"/>
    <property type="match status" value="1"/>
</dbReference>
<accession>A0A918EM93</accession>
<dbReference type="RefSeq" id="WP_189538048.1">
    <property type="nucleotide sequence ID" value="NZ_BMSV01000016.1"/>
</dbReference>
<dbReference type="InterPro" id="IPR001316">
    <property type="entry name" value="Pept_S1A_streptogrisin"/>
</dbReference>
<dbReference type="SUPFAM" id="SSF50494">
    <property type="entry name" value="Trypsin-like serine proteases"/>
    <property type="match status" value="1"/>
</dbReference>
<dbReference type="InterPro" id="IPR043504">
    <property type="entry name" value="Peptidase_S1_PA_chymotrypsin"/>
</dbReference>
<comment type="similarity">
    <text evidence="1">Belongs to the peptidase S1 family.</text>
</comment>
<keyword evidence="14" id="KW-1185">Reference proteome</keyword>
<dbReference type="Proteomes" id="UP000654123">
    <property type="component" value="Unassembled WGS sequence"/>
</dbReference>
<dbReference type="InterPro" id="IPR009003">
    <property type="entry name" value="Peptidase_S1_PA"/>
</dbReference>
<organism evidence="13 14">
    <name type="scientific">Streptomyces roseolilacinus</name>
    <dbReference type="NCBI Taxonomy" id="66904"/>
    <lineage>
        <taxon>Bacteria</taxon>
        <taxon>Bacillati</taxon>
        <taxon>Actinomycetota</taxon>
        <taxon>Actinomycetes</taxon>
        <taxon>Kitasatosporales</taxon>
        <taxon>Streptomycetaceae</taxon>
        <taxon>Streptomyces</taxon>
    </lineage>
</organism>
<keyword evidence="6" id="KW-0865">Zymogen</keyword>